<name>A0ABN9VMM2_9DINO</name>
<feature type="region of interest" description="Disordered" evidence="1">
    <location>
        <begin position="292"/>
        <end position="384"/>
    </location>
</feature>
<evidence type="ECO:0000313" key="2">
    <source>
        <dbReference type="EMBL" id="CAK0874167.1"/>
    </source>
</evidence>
<accession>A0ABN9VMM2</accession>
<feature type="non-terminal residue" evidence="2">
    <location>
        <position position="384"/>
    </location>
</feature>
<feature type="compositionally biased region" description="Basic residues" evidence="1">
    <location>
        <begin position="363"/>
        <end position="376"/>
    </location>
</feature>
<evidence type="ECO:0000313" key="3">
    <source>
        <dbReference type="Proteomes" id="UP001189429"/>
    </source>
</evidence>
<comment type="caution">
    <text evidence="2">The sequence shown here is derived from an EMBL/GenBank/DDBJ whole genome shotgun (WGS) entry which is preliminary data.</text>
</comment>
<keyword evidence="3" id="KW-1185">Reference proteome</keyword>
<reference evidence="2" key="1">
    <citation type="submission" date="2023-10" db="EMBL/GenBank/DDBJ databases">
        <authorList>
            <person name="Chen Y."/>
            <person name="Shah S."/>
            <person name="Dougan E. K."/>
            <person name="Thang M."/>
            <person name="Chan C."/>
        </authorList>
    </citation>
    <scope>NUCLEOTIDE SEQUENCE [LARGE SCALE GENOMIC DNA]</scope>
</reference>
<dbReference type="Proteomes" id="UP001189429">
    <property type="component" value="Unassembled WGS sequence"/>
</dbReference>
<protein>
    <submittedName>
        <fullName evidence="2">Uncharacterized protein</fullName>
    </submittedName>
</protein>
<proteinExistence type="predicted"/>
<feature type="compositionally biased region" description="Basic residues" evidence="1">
    <location>
        <begin position="46"/>
        <end position="57"/>
    </location>
</feature>
<feature type="compositionally biased region" description="Basic and acidic residues" evidence="1">
    <location>
        <begin position="113"/>
        <end position="127"/>
    </location>
</feature>
<sequence>MEVLVLENPGMWLHQQLAYEFATECSESQAVALLERSGAAQDGPRSSKRQRQKLRRRLAAEEAAAAEEPQRQARPPSQEAPTVGAEAGPALPIARERVPPGESATELLSADPPEEHRAELRSGDGDALHPVGRGGLDQLQPREGSLDPRTPHHAFSPAVLSETPGSVHDDCDALTEISSATGLRTSRSNSVAGGYGVSSLSRTHLKHMAMLERTARAAGGGGAPRALRRRLARRQPPGVPAAEPRPLRRGGGVGPHLAVLRARLPRRGVPVSRRARVPVRAPLRLPLAEPEDHAAAVGGLPRGRRGEAAGPVGGHLRRDALADEGTGEDGDRARDVEGEGGGARGAPGAGEPHRPGQAAAGRAGRRRAPPRRRRRGLPLAAAGA</sequence>
<feature type="region of interest" description="Disordered" evidence="1">
    <location>
        <begin position="231"/>
        <end position="254"/>
    </location>
</feature>
<feature type="compositionally biased region" description="Low complexity" evidence="1">
    <location>
        <begin position="61"/>
        <end position="76"/>
    </location>
</feature>
<organism evidence="2 3">
    <name type="scientific">Prorocentrum cordatum</name>
    <dbReference type="NCBI Taxonomy" id="2364126"/>
    <lineage>
        <taxon>Eukaryota</taxon>
        <taxon>Sar</taxon>
        <taxon>Alveolata</taxon>
        <taxon>Dinophyceae</taxon>
        <taxon>Prorocentrales</taxon>
        <taxon>Prorocentraceae</taxon>
        <taxon>Prorocentrum</taxon>
    </lineage>
</organism>
<dbReference type="EMBL" id="CAUYUJ010017365">
    <property type="protein sequence ID" value="CAK0874167.1"/>
    <property type="molecule type" value="Genomic_DNA"/>
</dbReference>
<evidence type="ECO:0000256" key="1">
    <source>
        <dbReference type="SAM" id="MobiDB-lite"/>
    </source>
</evidence>
<feature type="compositionally biased region" description="Gly residues" evidence="1">
    <location>
        <begin position="339"/>
        <end position="348"/>
    </location>
</feature>
<feature type="region of interest" description="Disordered" evidence="1">
    <location>
        <begin position="36"/>
        <end position="167"/>
    </location>
</feature>
<gene>
    <name evidence="2" type="ORF">PCOR1329_LOCUS59149</name>
</gene>